<evidence type="ECO:0000256" key="1">
    <source>
        <dbReference type="ARBA" id="ARBA00004477"/>
    </source>
</evidence>
<dbReference type="Proteomes" id="UP000504638">
    <property type="component" value="Unplaced"/>
</dbReference>
<proteinExistence type="predicted"/>
<dbReference type="OrthoDB" id="19981at2759"/>
<keyword evidence="3" id="KW-0256">Endoplasmic reticulum</keyword>
<protein>
    <submittedName>
        <fullName evidence="7 9">Uncharacterized protein</fullName>
    </submittedName>
</protein>
<evidence type="ECO:0000256" key="4">
    <source>
        <dbReference type="ARBA" id="ARBA00022989"/>
    </source>
</evidence>
<dbReference type="Pfam" id="PF11712">
    <property type="entry name" value="Vma12"/>
    <property type="match status" value="1"/>
</dbReference>
<keyword evidence="2 6" id="KW-0812">Transmembrane</keyword>
<evidence type="ECO:0000256" key="2">
    <source>
        <dbReference type="ARBA" id="ARBA00022692"/>
    </source>
</evidence>
<evidence type="ECO:0000313" key="9">
    <source>
        <dbReference type="RefSeq" id="XP_033532378.1"/>
    </source>
</evidence>
<feature type="transmembrane region" description="Helical" evidence="6">
    <location>
        <begin position="168"/>
        <end position="189"/>
    </location>
</feature>
<reference evidence="9" key="3">
    <citation type="submission" date="2025-04" db="UniProtKB">
        <authorList>
            <consortium name="RefSeq"/>
        </authorList>
    </citation>
    <scope>IDENTIFICATION</scope>
    <source>
        <strain evidence="9">CBS 781.70</strain>
    </source>
</reference>
<reference evidence="7 9" key="1">
    <citation type="submission" date="2020-01" db="EMBL/GenBank/DDBJ databases">
        <authorList>
            <consortium name="DOE Joint Genome Institute"/>
            <person name="Haridas S."/>
            <person name="Albert R."/>
            <person name="Binder M."/>
            <person name="Bloem J."/>
            <person name="Labutti K."/>
            <person name="Salamov A."/>
            <person name="Andreopoulos B."/>
            <person name="Baker S.E."/>
            <person name="Barry K."/>
            <person name="Bills G."/>
            <person name="Bluhm B.H."/>
            <person name="Cannon C."/>
            <person name="Castanera R."/>
            <person name="Culley D.E."/>
            <person name="Daum C."/>
            <person name="Ezra D."/>
            <person name="Gonzalez J.B."/>
            <person name="Henrissat B."/>
            <person name="Kuo A."/>
            <person name="Liang C."/>
            <person name="Lipzen A."/>
            <person name="Lutzoni F."/>
            <person name="Magnuson J."/>
            <person name="Mondo S."/>
            <person name="Nolan M."/>
            <person name="Ohm R."/>
            <person name="Pangilinan J."/>
            <person name="Park H.-J."/>
            <person name="Ramirez L."/>
            <person name="Alfaro M."/>
            <person name="Sun H."/>
            <person name="Tritt A."/>
            <person name="Yoshinaga Y."/>
            <person name="Zwiers L.-H."/>
            <person name="Turgeon B.G."/>
            <person name="Goodwin S.B."/>
            <person name="Spatafora J.W."/>
            <person name="Crous P.W."/>
            <person name="Grigoriev I.V."/>
        </authorList>
    </citation>
    <scope>NUCLEOTIDE SEQUENCE</scope>
    <source>
        <strain evidence="7 9">CBS 781.70</strain>
    </source>
</reference>
<dbReference type="PANTHER" id="PTHR31394:SF1">
    <property type="entry name" value="TRANSMEMBRANE PROTEIN 199"/>
    <property type="match status" value="1"/>
</dbReference>
<keyword evidence="5 6" id="KW-0472">Membrane</keyword>
<comment type="subcellular location">
    <subcellularLocation>
        <location evidence="1">Endoplasmic reticulum membrane</location>
        <topology evidence="1">Multi-pass membrane protein</topology>
    </subcellularLocation>
</comment>
<evidence type="ECO:0000313" key="7">
    <source>
        <dbReference type="EMBL" id="KAF1810747.1"/>
    </source>
</evidence>
<dbReference type="InterPro" id="IPR021013">
    <property type="entry name" value="ATPase_Vma12"/>
</dbReference>
<dbReference type="RefSeq" id="XP_033532378.1">
    <property type="nucleotide sequence ID" value="XM_033678187.1"/>
</dbReference>
<evidence type="ECO:0000256" key="6">
    <source>
        <dbReference type="SAM" id="Phobius"/>
    </source>
</evidence>
<evidence type="ECO:0000313" key="8">
    <source>
        <dbReference type="Proteomes" id="UP000504638"/>
    </source>
</evidence>
<keyword evidence="4 6" id="KW-1133">Transmembrane helix</keyword>
<dbReference type="GeneID" id="54418757"/>
<gene>
    <name evidence="7 9" type="ORF">P152DRAFT_450742</name>
</gene>
<evidence type="ECO:0000256" key="5">
    <source>
        <dbReference type="ARBA" id="ARBA00023136"/>
    </source>
</evidence>
<keyword evidence="8" id="KW-1185">Reference proteome</keyword>
<dbReference type="PANTHER" id="PTHR31394">
    <property type="entry name" value="TRANSMEMBRANE PROTEIN 199"/>
    <property type="match status" value="1"/>
</dbReference>
<feature type="transmembrane region" description="Helical" evidence="6">
    <location>
        <begin position="195"/>
        <end position="219"/>
    </location>
</feature>
<dbReference type="EMBL" id="ML975164">
    <property type="protein sequence ID" value="KAF1810747.1"/>
    <property type="molecule type" value="Genomic_DNA"/>
</dbReference>
<evidence type="ECO:0000256" key="3">
    <source>
        <dbReference type="ARBA" id="ARBA00022824"/>
    </source>
</evidence>
<dbReference type="AlphaFoldDB" id="A0A6G1FY35"/>
<organism evidence="7">
    <name type="scientific">Eremomyces bilateralis CBS 781.70</name>
    <dbReference type="NCBI Taxonomy" id="1392243"/>
    <lineage>
        <taxon>Eukaryota</taxon>
        <taxon>Fungi</taxon>
        <taxon>Dikarya</taxon>
        <taxon>Ascomycota</taxon>
        <taxon>Pezizomycotina</taxon>
        <taxon>Dothideomycetes</taxon>
        <taxon>Dothideomycetes incertae sedis</taxon>
        <taxon>Eremomycetales</taxon>
        <taxon>Eremomycetaceae</taxon>
        <taxon>Eremomyces</taxon>
    </lineage>
</organism>
<dbReference type="GO" id="GO:0005789">
    <property type="term" value="C:endoplasmic reticulum membrane"/>
    <property type="evidence" value="ECO:0007669"/>
    <property type="project" value="UniProtKB-SubCell"/>
</dbReference>
<reference evidence="9" key="2">
    <citation type="submission" date="2020-04" db="EMBL/GenBank/DDBJ databases">
        <authorList>
            <consortium name="NCBI Genome Project"/>
        </authorList>
    </citation>
    <scope>NUCLEOTIDE SEQUENCE</scope>
    <source>
        <strain evidence="9">CBS 781.70</strain>
    </source>
</reference>
<accession>A0A6G1FY35</accession>
<name>A0A6G1FY35_9PEZI</name>
<sequence length="272" mass="30535">MVLLTITPATKDALQAYQALGHREDDSDSLKFPVDGDVGQPISHGDVVFLSQSLLKYYSATAPDGDEVERKRHASLYTLNQLLRGARIYEEPPKPKPQPSSEYVKLMARLRREQEAKDYERMTFHPSDPFTKPQFLGTTPRPTDSFSVGNQWVSEPDDVTYADVNRQLALIFNVLISIVACGAAIWVAARHMDVPARLALSMVGAIVVAVAEVVIYSGYIRRIQESKASEAKTKEAKEIYETWVTEPKKEAEKLIRPKEKAGDLRQRKLTSM</sequence>
<dbReference type="GO" id="GO:0070072">
    <property type="term" value="P:vacuolar proton-transporting V-type ATPase complex assembly"/>
    <property type="evidence" value="ECO:0007669"/>
    <property type="project" value="InterPro"/>
</dbReference>